<dbReference type="AlphaFoldDB" id="A0A9P8C852"/>
<keyword evidence="7" id="KW-0812">Transmembrane</keyword>
<dbReference type="SUPFAM" id="SSF48403">
    <property type="entry name" value="Ankyrin repeat"/>
    <property type="match status" value="1"/>
</dbReference>
<evidence type="ECO:0000256" key="1">
    <source>
        <dbReference type="ARBA" id="ARBA00011073"/>
    </source>
</evidence>
<dbReference type="Gene3D" id="3.40.50.200">
    <property type="entry name" value="Peptidase S8/S53 domain"/>
    <property type="match status" value="1"/>
</dbReference>
<dbReference type="SMART" id="SM00248">
    <property type="entry name" value="ANK"/>
    <property type="match status" value="2"/>
</dbReference>
<feature type="region of interest" description="Disordered" evidence="6">
    <location>
        <begin position="1"/>
        <end position="59"/>
    </location>
</feature>
<comment type="similarity">
    <text evidence="1 5">Belongs to the peptidase S8 family.</text>
</comment>
<proteinExistence type="inferred from homology"/>
<feature type="region of interest" description="Disordered" evidence="6">
    <location>
        <begin position="286"/>
        <end position="430"/>
    </location>
</feature>
<dbReference type="PROSITE" id="PS51892">
    <property type="entry name" value="SUBTILASE"/>
    <property type="match status" value="1"/>
</dbReference>
<sequence length="1071" mass="121465">MTFIHPSMSGLPNDRERELTRRQTGDKEPSSPTGDDSDSFEEDEKDEEEDDDDLRPPQDPVKVAFDEILEQIKNKELKLGRSEERKKFFHRYEKYLEERIGEKKNLLHVLAYYEGSANISMKSLVTQLCKKYPKEYARLLVAKDDTGSENNPLYAAITRKNFRLVAYLCENKEGSQTVTTAIETALAMSCGERGENCLHAAIRSKMPAQTAISLIRLTNDETLKAQDSKGFTPLHYAVEYERCTDSQFDVVKTLIECGDSALDKLGNKPDYFSVYRYHENTHERAFKTTKPNVKAMAEKEKERVPPVREEDLRRPDGLNKKGMEPDKLDPRPEALQQRPRTQREGPHSLKDERKPGDLARPQRRDTDTNSPVEPNGPPHNGYLHAPSQGGPVMAGKEAPHNDSLNPGVRFSKETPKRESSVARSRRVEEPEVTEESAEKIRELLQLHYLRTRSPETAASRLYGKNPNAKHICFDYLGAPSKVNPEEFKDSFEHVKLDSVLQYVAFSNLEVRPAPEFPYSLDNPVEAEGKGRCDMMFFFEWLRQDKGVKRILKVIVEDLDTPAHSDEAIEKTLEGFNVEILDWRKTDLCPETMYTSSSKLREIYLRWSGNNAVLRSWSEPDGLRRFEDLEKVHLHVKQDLETSMRTKKNIDKFCERLNSSTPTIEQTRAVPTPDEQPTISVKPSKIIRVSRIEQDGQHERLLTMNLAASPGEIKQEQTLQPHRWLTCMDEFREMIQNVWSWSMKQKLQQQNDLQKPVEIALIDDGIDVLQPRLRGKISDGKSFDFGDKGANRIRSHWISERGHGTVMAKNIARICPMAKIYVIKLETHFDHKEQKSRIGARSAADAIDAAVDRKVQIISMSWTIAQPSTSDEKERLDTAIRRAISAGILLFCSSADKGLHQDNDYPAASNPSKMFRIGAAKANGNAWDWVPNITNLDFIIPGHEVAEKALLDDDPSQTFQPQTGSSVATALGAGLAALIICCVQLAAIHTQMNQQVDTPTAVTVSDLREVKRHDGMKAAFGAIGTSMESQNKFVEVWRVFDKAAKEMRVLEKERRLGVVAALAPKFVRNYGM</sequence>
<evidence type="ECO:0000313" key="9">
    <source>
        <dbReference type="EMBL" id="KAG9237404.1"/>
    </source>
</evidence>
<feature type="compositionally biased region" description="Basic and acidic residues" evidence="6">
    <location>
        <begin position="13"/>
        <end position="29"/>
    </location>
</feature>
<feature type="domain" description="Peptidase S8/S53" evidence="8">
    <location>
        <begin position="756"/>
        <end position="979"/>
    </location>
</feature>
<dbReference type="Proteomes" id="UP000824998">
    <property type="component" value="Unassembled WGS sequence"/>
</dbReference>
<keyword evidence="7" id="KW-1133">Transmembrane helix</keyword>
<dbReference type="SUPFAM" id="SSF52743">
    <property type="entry name" value="Subtilisin-like"/>
    <property type="match status" value="1"/>
</dbReference>
<dbReference type="PANTHER" id="PTHR43399">
    <property type="entry name" value="SUBTILISIN-RELATED"/>
    <property type="match status" value="1"/>
</dbReference>
<feature type="compositionally biased region" description="Basic and acidic residues" evidence="6">
    <location>
        <begin position="410"/>
        <end position="429"/>
    </location>
</feature>
<dbReference type="InterPro" id="IPR015500">
    <property type="entry name" value="Peptidase_S8_subtilisin-rel"/>
</dbReference>
<comment type="caution">
    <text evidence="9">The sequence shown here is derived from an EMBL/GenBank/DDBJ whole genome shotgun (WGS) entry which is preliminary data.</text>
</comment>
<dbReference type="Pfam" id="PF00023">
    <property type="entry name" value="Ank"/>
    <property type="match status" value="1"/>
</dbReference>
<evidence type="ECO:0000256" key="7">
    <source>
        <dbReference type="SAM" id="Phobius"/>
    </source>
</evidence>
<keyword evidence="2" id="KW-0645">Protease</keyword>
<dbReference type="InterPro" id="IPR036852">
    <property type="entry name" value="Peptidase_S8/S53_dom_sf"/>
</dbReference>
<dbReference type="GO" id="GO:0004252">
    <property type="term" value="F:serine-type endopeptidase activity"/>
    <property type="evidence" value="ECO:0007669"/>
    <property type="project" value="InterPro"/>
</dbReference>
<name>A0A9P8C852_9HELO</name>
<dbReference type="Gene3D" id="1.25.40.20">
    <property type="entry name" value="Ankyrin repeat-containing domain"/>
    <property type="match status" value="1"/>
</dbReference>
<keyword evidence="3" id="KW-0378">Hydrolase</keyword>
<evidence type="ECO:0000259" key="8">
    <source>
        <dbReference type="Pfam" id="PF00082"/>
    </source>
</evidence>
<dbReference type="PRINTS" id="PR00723">
    <property type="entry name" value="SUBTILISIN"/>
</dbReference>
<protein>
    <recommendedName>
        <fullName evidence="8">Peptidase S8/S53 domain-containing protein</fullName>
    </recommendedName>
</protein>
<gene>
    <name evidence="9" type="ORF">BJ875DRAFT_453856</name>
</gene>
<evidence type="ECO:0000256" key="3">
    <source>
        <dbReference type="ARBA" id="ARBA00022801"/>
    </source>
</evidence>
<keyword evidence="7" id="KW-0472">Membrane</keyword>
<evidence type="ECO:0000256" key="6">
    <source>
        <dbReference type="SAM" id="MobiDB-lite"/>
    </source>
</evidence>
<accession>A0A9P8C852</accession>
<dbReference type="CDD" id="cd07491">
    <property type="entry name" value="Peptidases_S8_7"/>
    <property type="match status" value="1"/>
</dbReference>
<feature type="transmembrane region" description="Helical" evidence="7">
    <location>
        <begin position="966"/>
        <end position="987"/>
    </location>
</feature>
<organism evidence="9 10">
    <name type="scientific">Amylocarpus encephaloides</name>
    <dbReference type="NCBI Taxonomy" id="45428"/>
    <lineage>
        <taxon>Eukaryota</taxon>
        <taxon>Fungi</taxon>
        <taxon>Dikarya</taxon>
        <taxon>Ascomycota</taxon>
        <taxon>Pezizomycotina</taxon>
        <taxon>Leotiomycetes</taxon>
        <taxon>Helotiales</taxon>
        <taxon>Helotiales incertae sedis</taxon>
        <taxon>Amylocarpus</taxon>
    </lineage>
</organism>
<dbReference type="GO" id="GO:0006508">
    <property type="term" value="P:proteolysis"/>
    <property type="evidence" value="ECO:0007669"/>
    <property type="project" value="UniProtKB-KW"/>
</dbReference>
<feature type="compositionally biased region" description="Acidic residues" evidence="6">
    <location>
        <begin position="35"/>
        <end position="53"/>
    </location>
</feature>
<keyword evidence="10" id="KW-1185">Reference proteome</keyword>
<evidence type="ECO:0000256" key="2">
    <source>
        <dbReference type="ARBA" id="ARBA00022670"/>
    </source>
</evidence>
<reference evidence="9" key="1">
    <citation type="journal article" date="2021" name="IMA Fungus">
        <title>Genomic characterization of three marine fungi, including Emericellopsis atlantica sp. nov. with signatures of a generalist lifestyle and marine biomass degradation.</title>
        <authorList>
            <person name="Hagestad O.C."/>
            <person name="Hou L."/>
            <person name="Andersen J.H."/>
            <person name="Hansen E.H."/>
            <person name="Altermark B."/>
            <person name="Li C."/>
            <person name="Kuhnert E."/>
            <person name="Cox R.J."/>
            <person name="Crous P.W."/>
            <person name="Spatafora J.W."/>
            <person name="Lail K."/>
            <person name="Amirebrahimi M."/>
            <person name="Lipzen A."/>
            <person name="Pangilinan J."/>
            <person name="Andreopoulos W."/>
            <person name="Hayes R.D."/>
            <person name="Ng V."/>
            <person name="Grigoriev I.V."/>
            <person name="Jackson S.A."/>
            <person name="Sutton T.D.S."/>
            <person name="Dobson A.D.W."/>
            <person name="Rama T."/>
        </authorList>
    </citation>
    <scope>NUCLEOTIDE SEQUENCE</scope>
    <source>
        <strain evidence="9">TRa018bII</strain>
    </source>
</reference>
<dbReference type="InterPro" id="IPR051048">
    <property type="entry name" value="Peptidase_S8/S53_subtilisin"/>
</dbReference>
<dbReference type="InterPro" id="IPR002110">
    <property type="entry name" value="Ankyrin_rpt"/>
</dbReference>
<comment type="caution">
    <text evidence="5">Lacks conserved residue(s) required for the propagation of feature annotation.</text>
</comment>
<dbReference type="InterPro" id="IPR036770">
    <property type="entry name" value="Ankyrin_rpt-contain_sf"/>
</dbReference>
<evidence type="ECO:0000256" key="4">
    <source>
        <dbReference type="ARBA" id="ARBA00022825"/>
    </source>
</evidence>
<feature type="compositionally biased region" description="Basic and acidic residues" evidence="6">
    <location>
        <begin position="341"/>
        <end position="367"/>
    </location>
</feature>
<dbReference type="EMBL" id="MU251387">
    <property type="protein sequence ID" value="KAG9237404.1"/>
    <property type="molecule type" value="Genomic_DNA"/>
</dbReference>
<dbReference type="PANTHER" id="PTHR43399:SF4">
    <property type="entry name" value="CELL WALL-ASSOCIATED PROTEASE"/>
    <property type="match status" value="1"/>
</dbReference>
<evidence type="ECO:0000256" key="5">
    <source>
        <dbReference type="PROSITE-ProRule" id="PRU01240"/>
    </source>
</evidence>
<evidence type="ECO:0000313" key="10">
    <source>
        <dbReference type="Proteomes" id="UP000824998"/>
    </source>
</evidence>
<feature type="compositionally biased region" description="Basic and acidic residues" evidence="6">
    <location>
        <begin position="296"/>
        <end position="332"/>
    </location>
</feature>
<keyword evidence="4" id="KW-0720">Serine protease</keyword>
<dbReference type="InterPro" id="IPR000209">
    <property type="entry name" value="Peptidase_S8/S53_dom"/>
</dbReference>
<dbReference type="Pfam" id="PF00082">
    <property type="entry name" value="Peptidase_S8"/>
    <property type="match status" value="1"/>
</dbReference>
<dbReference type="OrthoDB" id="5386278at2759"/>